<dbReference type="InterPro" id="IPR015655">
    <property type="entry name" value="PP2C"/>
</dbReference>
<dbReference type="PROSITE" id="PS01032">
    <property type="entry name" value="PPM_1"/>
    <property type="match status" value="1"/>
</dbReference>
<sequence length="419" mass="43565">MAQAGIGPPSNFSEISEKSEAFSLPEGPLIAGRVGGLRSAIIHIVPGEDHTVLPVSSGLKVFPSWPQHSSEGGNEHLSYGLACTQGHRTGMEDAHAVELELDPTTGTALFGVFDGHGGRQVADLCAMNVVDAVRSSAAYQRGDVSEGLREAFFELDNRALGCSWAHLAGATATVALVRGDKLWVAGVGDSRCVLSHAGTAQVLTNDHKPDDPKERARIQNAGGFVVWGRVNANLNISRALGDASFKQDKSLSASEQQVSPDPDIRSVTLTRHDTFMVLACDGLWNALPEQQVVAYVQRRLNLRHTLGAVAEGLVAEAMQPQRCAHDNVTVVVVQFNDAVRASMMTVGAGGALALVQQQQQEESVDDVVNAGGDGRDAASESAATGVGAVSGGGGGGGAEDVATAAAAPAAQMEPAVWRG</sequence>
<evidence type="ECO:0000256" key="5">
    <source>
        <dbReference type="ARBA" id="ARBA00022801"/>
    </source>
</evidence>
<keyword evidence="13" id="KW-1185">Reference proteome</keyword>
<evidence type="ECO:0000256" key="4">
    <source>
        <dbReference type="ARBA" id="ARBA00022723"/>
    </source>
</evidence>
<evidence type="ECO:0000313" key="13">
    <source>
        <dbReference type="Proteomes" id="UP000001058"/>
    </source>
</evidence>
<comment type="cofactor">
    <cofactor evidence="2">
        <name>Mg(2+)</name>
        <dbReference type="ChEBI" id="CHEBI:18420"/>
    </cofactor>
</comment>
<evidence type="ECO:0000256" key="9">
    <source>
        <dbReference type="RuleBase" id="RU003465"/>
    </source>
</evidence>
<dbReference type="InterPro" id="IPR001932">
    <property type="entry name" value="PPM-type_phosphatase-like_dom"/>
</dbReference>
<feature type="compositionally biased region" description="Gly residues" evidence="10">
    <location>
        <begin position="388"/>
        <end position="398"/>
    </location>
</feature>
<dbReference type="SUPFAM" id="SSF81606">
    <property type="entry name" value="PP2C-like"/>
    <property type="match status" value="1"/>
</dbReference>
<evidence type="ECO:0000256" key="10">
    <source>
        <dbReference type="SAM" id="MobiDB-lite"/>
    </source>
</evidence>
<dbReference type="PROSITE" id="PS51746">
    <property type="entry name" value="PPM_2"/>
    <property type="match status" value="1"/>
</dbReference>
<dbReference type="GO" id="GO:0004722">
    <property type="term" value="F:protein serine/threonine phosphatase activity"/>
    <property type="evidence" value="ECO:0007669"/>
    <property type="project" value="UniProtKB-EC"/>
</dbReference>
<keyword evidence="7 9" id="KW-0904">Protein phosphatase</keyword>
<evidence type="ECO:0000256" key="3">
    <source>
        <dbReference type="ARBA" id="ARBA00013081"/>
    </source>
</evidence>
<keyword evidence="8" id="KW-0464">Manganese</keyword>
<keyword evidence="4" id="KW-0479">Metal-binding</keyword>
<dbReference type="KEGG" id="vcn:VOLCADRAFT_93033"/>
<evidence type="ECO:0000256" key="2">
    <source>
        <dbReference type="ARBA" id="ARBA00001946"/>
    </source>
</evidence>
<evidence type="ECO:0000256" key="6">
    <source>
        <dbReference type="ARBA" id="ARBA00022842"/>
    </source>
</evidence>
<dbReference type="Gene3D" id="3.60.40.10">
    <property type="entry name" value="PPM-type phosphatase domain"/>
    <property type="match status" value="1"/>
</dbReference>
<dbReference type="OrthoDB" id="10264738at2759"/>
<dbReference type="InterPro" id="IPR036457">
    <property type="entry name" value="PPM-type-like_dom_sf"/>
</dbReference>
<evidence type="ECO:0000313" key="12">
    <source>
        <dbReference type="EMBL" id="EFJ46576.1"/>
    </source>
</evidence>
<dbReference type="SMART" id="SM00331">
    <property type="entry name" value="PP2C_SIG"/>
    <property type="match status" value="1"/>
</dbReference>
<proteinExistence type="inferred from homology"/>
<feature type="compositionally biased region" description="Low complexity" evidence="10">
    <location>
        <begin position="399"/>
        <end position="410"/>
    </location>
</feature>
<dbReference type="GeneID" id="9628611"/>
<dbReference type="EMBL" id="GL378350">
    <property type="protein sequence ID" value="EFJ46576.1"/>
    <property type="molecule type" value="Genomic_DNA"/>
</dbReference>
<dbReference type="RefSeq" id="XP_002952433.1">
    <property type="nucleotide sequence ID" value="XM_002952387.1"/>
</dbReference>
<accession>D8U161</accession>
<dbReference type="EC" id="3.1.3.16" evidence="3"/>
<dbReference type="SMART" id="SM00332">
    <property type="entry name" value="PP2Cc"/>
    <property type="match status" value="1"/>
</dbReference>
<feature type="region of interest" description="Disordered" evidence="10">
    <location>
        <begin position="370"/>
        <end position="419"/>
    </location>
</feature>
<dbReference type="Proteomes" id="UP000001058">
    <property type="component" value="Unassembled WGS sequence"/>
</dbReference>
<keyword evidence="5 9" id="KW-0378">Hydrolase</keyword>
<feature type="domain" description="PPM-type phosphatase" evidence="11">
    <location>
        <begin position="78"/>
        <end position="335"/>
    </location>
</feature>
<protein>
    <recommendedName>
        <fullName evidence="3">protein-serine/threonine phosphatase</fullName>
        <ecNumber evidence="3">3.1.3.16</ecNumber>
    </recommendedName>
</protein>
<gene>
    <name evidence="12" type="ORF">VOLCADRAFT_93033</name>
</gene>
<comment type="cofactor">
    <cofactor evidence="1">
        <name>Mn(2+)</name>
        <dbReference type="ChEBI" id="CHEBI:29035"/>
    </cofactor>
</comment>
<dbReference type="eggNOG" id="KOG0698">
    <property type="taxonomic scope" value="Eukaryota"/>
</dbReference>
<name>D8U161_VOLCA</name>
<dbReference type="GO" id="GO:0046872">
    <property type="term" value="F:metal ion binding"/>
    <property type="evidence" value="ECO:0007669"/>
    <property type="project" value="UniProtKB-KW"/>
</dbReference>
<evidence type="ECO:0000256" key="7">
    <source>
        <dbReference type="ARBA" id="ARBA00022912"/>
    </source>
</evidence>
<evidence type="ECO:0000256" key="8">
    <source>
        <dbReference type="ARBA" id="ARBA00023211"/>
    </source>
</evidence>
<organism evidence="13">
    <name type="scientific">Volvox carteri f. nagariensis</name>
    <dbReference type="NCBI Taxonomy" id="3068"/>
    <lineage>
        <taxon>Eukaryota</taxon>
        <taxon>Viridiplantae</taxon>
        <taxon>Chlorophyta</taxon>
        <taxon>core chlorophytes</taxon>
        <taxon>Chlorophyceae</taxon>
        <taxon>CS clade</taxon>
        <taxon>Chlamydomonadales</taxon>
        <taxon>Volvocaceae</taxon>
        <taxon>Volvox</taxon>
    </lineage>
</organism>
<comment type="similarity">
    <text evidence="9">Belongs to the PP2C family.</text>
</comment>
<dbReference type="Pfam" id="PF00481">
    <property type="entry name" value="PP2C"/>
    <property type="match status" value="1"/>
</dbReference>
<dbReference type="PANTHER" id="PTHR47992">
    <property type="entry name" value="PROTEIN PHOSPHATASE"/>
    <property type="match status" value="1"/>
</dbReference>
<dbReference type="AlphaFoldDB" id="D8U161"/>
<reference evidence="12 13" key="1">
    <citation type="journal article" date="2010" name="Science">
        <title>Genomic analysis of organismal complexity in the multicellular green alga Volvox carteri.</title>
        <authorList>
            <person name="Prochnik S.E."/>
            <person name="Umen J."/>
            <person name="Nedelcu A.M."/>
            <person name="Hallmann A."/>
            <person name="Miller S.M."/>
            <person name="Nishii I."/>
            <person name="Ferris P."/>
            <person name="Kuo A."/>
            <person name="Mitros T."/>
            <person name="Fritz-Laylin L.K."/>
            <person name="Hellsten U."/>
            <person name="Chapman J."/>
            <person name="Simakov O."/>
            <person name="Rensing S.A."/>
            <person name="Terry A."/>
            <person name="Pangilinan J."/>
            <person name="Kapitonov V."/>
            <person name="Jurka J."/>
            <person name="Salamov A."/>
            <person name="Shapiro H."/>
            <person name="Schmutz J."/>
            <person name="Grimwood J."/>
            <person name="Lindquist E."/>
            <person name="Lucas S."/>
            <person name="Grigoriev I.V."/>
            <person name="Schmitt R."/>
            <person name="Kirk D."/>
            <person name="Rokhsar D.S."/>
        </authorList>
    </citation>
    <scope>NUCLEOTIDE SEQUENCE [LARGE SCALE GENOMIC DNA]</scope>
    <source>
        <strain evidence="13">f. Nagariensis / Eve</strain>
    </source>
</reference>
<keyword evidence="6" id="KW-0460">Magnesium</keyword>
<dbReference type="InParanoid" id="D8U161"/>
<evidence type="ECO:0000256" key="1">
    <source>
        <dbReference type="ARBA" id="ARBA00001936"/>
    </source>
</evidence>
<evidence type="ECO:0000259" key="11">
    <source>
        <dbReference type="PROSITE" id="PS51746"/>
    </source>
</evidence>
<dbReference type="CDD" id="cd00143">
    <property type="entry name" value="PP2Cc"/>
    <property type="match status" value="1"/>
</dbReference>
<dbReference type="InterPro" id="IPR000222">
    <property type="entry name" value="PP2C_BS"/>
</dbReference>